<dbReference type="EMBL" id="SRLO01014231">
    <property type="protein sequence ID" value="TNN24802.1"/>
    <property type="molecule type" value="Genomic_DNA"/>
</dbReference>
<feature type="compositionally biased region" description="Basic and acidic residues" evidence="1">
    <location>
        <begin position="22"/>
        <end position="58"/>
    </location>
</feature>
<proteinExistence type="predicted"/>
<comment type="caution">
    <text evidence="2">The sequence shown here is derived from an EMBL/GenBank/DDBJ whole genome shotgun (WGS) entry which is preliminary data.</text>
</comment>
<dbReference type="AlphaFoldDB" id="A0A4Z2E915"/>
<organism evidence="2 3">
    <name type="scientific">Liparis tanakae</name>
    <name type="common">Tanaka's snailfish</name>
    <dbReference type="NCBI Taxonomy" id="230148"/>
    <lineage>
        <taxon>Eukaryota</taxon>
        <taxon>Metazoa</taxon>
        <taxon>Chordata</taxon>
        <taxon>Craniata</taxon>
        <taxon>Vertebrata</taxon>
        <taxon>Euteleostomi</taxon>
        <taxon>Actinopterygii</taxon>
        <taxon>Neopterygii</taxon>
        <taxon>Teleostei</taxon>
        <taxon>Neoteleostei</taxon>
        <taxon>Acanthomorphata</taxon>
        <taxon>Eupercaria</taxon>
        <taxon>Perciformes</taxon>
        <taxon>Cottioidei</taxon>
        <taxon>Cottales</taxon>
        <taxon>Liparidae</taxon>
        <taxon>Liparis</taxon>
    </lineage>
</organism>
<feature type="compositionally biased region" description="Basic and acidic residues" evidence="1">
    <location>
        <begin position="69"/>
        <end position="82"/>
    </location>
</feature>
<reference evidence="2 3" key="1">
    <citation type="submission" date="2019-03" db="EMBL/GenBank/DDBJ databases">
        <title>First draft genome of Liparis tanakae, snailfish: a comprehensive survey of snailfish specific genes.</title>
        <authorList>
            <person name="Kim W."/>
            <person name="Song I."/>
            <person name="Jeong J.-H."/>
            <person name="Kim D."/>
            <person name="Kim S."/>
            <person name="Ryu S."/>
            <person name="Song J.Y."/>
            <person name="Lee S.K."/>
        </authorList>
    </citation>
    <scope>NUCLEOTIDE SEQUENCE [LARGE SCALE GENOMIC DNA]</scope>
    <source>
        <tissue evidence="2">Muscle</tissue>
    </source>
</reference>
<dbReference type="Proteomes" id="UP000314294">
    <property type="component" value="Unassembled WGS sequence"/>
</dbReference>
<accession>A0A4Z2E915</accession>
<evidence type="ECO:0000256" key="1">
    <source>
        <dbReference type="SAM" id="MobiDB-lite"/>
    </source>
</evidence>
<sequence length="182" mass="20702">MKIKEPDPGPEPEDQNQRTRTRGPEPEDQNQRTRTRGPELWDATRRRRGDEETRRRGLDPPASQVPQMKPEEHGMGADPRSAEKTLTPALGVRVGPVVDNKGIFVLVFVVAGEQRVSAAEVSGRLQNHWNRTAWNRTAWNRTAWNRTAWNRTAWNRTARPLGLMRRTSLALSHLASFKISLA</sequence>
<gene>
    <name evidence="2" type="ORF">EYF80_065072</name>
</gene>
<protein>
    <submittedName>
        <fullName evidence="2">Uncharacterized protein</fullName>
    </submittedName>
</protein>
<evidence type="ECO:0000313" key="3">
    <source>
        <dbReference type="Proteomes" id="UP000314294"/>
    </source>
</evidence>
<feature type="region of interest" description="Disordered" evidence="1">
    <location>
        <begin position="1"/>
        <end position="82"/>
    </location>
</feature>
<keyword evidence="3" id="KW-1185">Reference proteome</keyword>
<evidence type="ECO:0000313" key="2">
    <source>
        <dbReference type="EMBL" id="TNN24802.1"/>
    </source>
</evidence>
<name>A0A4Z2E915_9TELE</name>